<dbReference type="Pfam" id="PF00528">
    <property type="entry name" value="BPD_transp_1"/>
    <property type="match status" value="1"/>
</dbReference>
<sequence>MNNKAKTKIILVIIVFVLLAMSNNFTPHNPVKQNLSIRLQPSSKEYPFGTDTLGRCVLSRVLAGGKLTIGIVILSSTMVLILGTVFGLINGLYSGKLEIVFESIINMFTALPPIIYILVFVGIWGGGAFTMILSLTLSNWARVAKLVKAKVDIEKNKAYVFCAITSGASRNRLIFVHILPNCIREILVFMSLICADMIILIASFSFIGIGLGSDTVNWGQMIAEGRSKVRIRPDIILYPAITIFLSTFLFNYIGKETD</sequence>
<protein>
    <submittedName>
        <fullName evidence="9">ABC transporter permease subunit</fullName>
    </submittedName>
</protein>
<dbReference type="PROSITE" id="PS50928">
    <property type="entry name" value="ABC_TM1"/>
    <property type="match status" value="1"/>
</dbReference>
<feature type="transmembrane region" description="Helical" evidence="7">
    <location>
        <begin position="67"/>
        <end position="93"/>
    </location>
</feature>
<dbReference type="RefSeq" id="WP_212690063.1">
    <property type="nucleotide sequence ID" value="NZ_CP058561.1"/>
</dbReference>
<dbReference type="Proteomes" id="UP000677305">
    <property type="component" value="Chromosome"/>
</dbReference>
<feature type="transmembrane region" description="Helical" evidence="7">
    <location>
        <begin position="114"/>
        <end position="138"/>
    </location>
</feature>
<dbReference type="InterPro" id="IPR035906">
    <property type="entry name" value="MetI-like_sf"/>
</dbReference>
<evidence type="ECO:0000256" key="3">
    <source>
        <dbReference type="ARBA" id="ARBA00022475"/>
    </source>
</evidence>
<keyword evidence="6 7" id="KW-0472">Membrane</keyword>
<evidence type="ECO:0000259" key="8">
    <source>
        <dbReference type="PROSITE" id="PS50928"/>
    </source>
</evidence>
<accession>A0A8J8MBJ3</accession>
<dbReference type="InterPro" id="IPR000515">
    <property type="entry name" value="MetI-like"/>
</dbReference>
<organism evidence="9 10">
    <name type="scientific">Vallitalea guaymasensis</name>
    <dbReference type="NCBI Taxonomy" id="1185412"/>
    <lineage>
        <taxon>Bacteria</taxon>
        <taxon>Bacillati</taxon>
        <taxon>Bacillota</taxon>
        <taxon>Clostridia</taxon>
        <taxon>Lachnospirales</taxon>
        <taxon>Vallitaleaceae</taxon>
        <taxon>Vallitalea</taxon>
    </lineage>
</organism>
<feature type="transmembrane region" description="Helical" evidence="7">
    <location>
        <begin position="186"/>
        <end position="211"/>
    </location>
</feature>
<dbReference type="KEGG" id="vgu:HYG85_13180"/>
<feature type="domain" description="ABC transmembrane type-1" evidence="8">
    <location>
        <begin position="65"/>
        <end position="254"/>
    </location>
</feature>
<dbReference type="InterPro" id="IPR050366">
    <property type="entry name" value="BP-dependent_transpt_permease"/>
</dbReference>
<gene>
    <name evidence="9" type="ORF">HYG85_13180</name>
</gene>
<feature type="transmembrane region" description="Helical" evidence="7">
    <location>
        <begin position="235"/>
        <end position="253"/>
    </location>
</feature>
<reference evidence="9 10" key="1">
    <citation type="submission" date="2020-07" db="EMBL/GenBank/DDBJ databases">
        <title>Vallitalea guaymasensis genome.</title>
        <authorList>
            <person name="Postec A."/>
        </authorList>
    </citation>
    <scope>NUCLEOTIDE SEQUENCE [LARGE SCALE GENOMIC DNA]</scope>
    <source>
        <strain evidence="9 10">Ra1766G1</strain>
    </source>
</reference>
<keyword evidence="3" id="KW-1003">Cell membrane</keyword>
<comment type="similarity">
    <text evidence="7">Belongs to the binding-protein-dependent transport system permease family.</text>
</comment>
<comment type="subcellular location">
    <subcellularLocation>
        <location evidence="1 7">Cell membrane</location>
        <topology evidence="1 7">Multi-pass membrane protein</topology>
    </subcellularLocation>
</comment>
<evidence type="ECO:0000256" key="1">
    <source>
        <dbReference type="ARBA" id="ARBA00004651"/>
    </source>
</evidence>
<evidence type="ECO:0000256" key="5">
    <source>
        <dbReference type="ARBA" id="ARBA00022989"/>
    </source>
</evidence>
<dbReference type="GO" id="GO:0055085">
    <property type="term" value="P:transmembrane transport"/>
    <property type="evidence" value="ECO:0007669"/>
    <property type="project" value="InterPro"/>
</dbReference>
<dbReference type="GO" id="GO:0005886">
    <property type="term" value="C:plasma membrane"/>
    <property type="evidence" value="ECO:0007669"/>
    <property type="project" value="UniProtKB-SubCell"/>
</dbReference>
<keyword evidence="4 7" id="KW-0812">Transmembrane</keyword>
<evidence type="ECO:0000256" key="6">
    <source>
        <dbReference type="ARBA" id="ARBA00023136"/>
    </source>
</evidence>
<keyword evidence="5 7" id="KW-1133">Transmembrane helix</keyword>
<dbReference type="AlphaFoldDB" id="A0A8J8MBJ3"/>
<evidence type="ECO:0000256" key="2">
    <source>
        <dbReference type="ARBA" id="ARBA00022448"/>
    </source>
</evidence>
<dbReference type="PANTHER" id="PTHR43386:SF1">
    <property type="entry name" value="D,D-DIPEPTIDE TRANSPORT SYSTEM PERMEASE PROTEIN DDPC-RELATED"/>
    <property type="match status" value="1"/>
</dbReference>
<evidence type="ECO:0000256" key="7">
    <source>
        <dbReference type="RuleBase" id="RU363032"/>
    </source>
</evidence>
<dbReference type="CDD" id="cd06261">
    <property type="entry name" value="TM_PBP2"/>
    <property type="match status" value="1"/>
</dbReference>
<dbReference type="Gene3D" id="1.10.3720.10">
    <property type="entry name" value="MetI-like"/>
    <property type="match status" value="1"/>
</dbReference>
<keyword evidence="2 7" id="KW-0813">Transport</keyword>
<dbReference type="PANTHER" id="PTHR43386">
    <property type="entry name" value="OLIGOPEPTIDE TRANSPORT SYSTEM PERMEASE PROTEIN APPC"/>
    <property type="match status" value="1"/>
</dbReference>
<proteinExistence type="inferred from homology"/>
<dbReference type="SUPFAM" id="SSF161098">
    <property type="entry name" value="MetI-like"/>
    <property type="match status" value="1"/>
</dbReference>
<dbReference type="EMBL" id="CP058561">
    <property type="protein sequence ID" value="QUH29809.1"/>
    <property type="molecule type" value="Genomic_DNA"/>
</dbReference>
<evidence type="ECO:0000313" key="10">
    <source>
        <dbReference type="Proteomes" id="UP000677305"/>
    </source>
</evidence>
<evidence type="ECO:0000313" key="9">
    <source>
        <dbReference type="EMBL" id="QUH29809.1"/>
    </source>
</evidence>
<keyword evidence="10" id="KW-1185">Reference proteome</keyword>
<evidence type="ECO:0000256" key="4">
    <source>
        <dbReference type="ARBA" id="ARBA00022692"/>
    </source>
</evidence>
<name>A0A8J8MBJ3_9FIRM</name>